<name>A0A840UFQ7_9FIRM</name>
<gene>
    <name evidence="2" type="ORF">HNR32_000110</name>
</gene>
<reference evidence="2 3" key="1">
    <citation type="submission" date="2020-08" db="EMBL/GenBank/DDBJ databases">
        <title>Genomic Encyclopedia of Type Strains, Phase IV (KMG-IV): sequencing the most valuable type-strain genomes for metagenomic binning, comparative biology and taxonomic classification.</title>
        <authorList>
            <person name="Goeker M."/>
        </authorList>
    </citation>
    <scope>NUCLEOTIDE SEQUENCE [LARGE SCALE GENOMIC DNA]</scope>
    <source>
        <strain evidence="2 3">DSM 24661</strain>
    </source>
</reference>
<organism evidence="2 3">
    <name type="scientific">Pectinatus brassicae</name>
    <dbReference type="NCBI Taxonomy" id="862415"/>
    <lineage>
        <taxon>Bacteria</taxon>
        <taxon>Bacillati</taxon>
        <taxon>Bacillota</taxon>
        <taxon>Negativicutes</taxon>
        <taxon>Selenomonadales</taxon>
        <taxon>Selenomonadaceae</taxon>
        <taxon>Pectinatus</taxon>
    </lineage>
</organism>
<comment type="caution">
    <text evidence="2">The sequence shown here is derived from an EMBL/GenBank/DDBJ whole genome shotgun (WGS) entry which is preliminary data.</text>
</comment>
<dbReference type="EMBL" id="JACHFH010000001">
    <property type="protein sequence ID" value="MBB5335010.1"/>
    <property type="molecule type" value="Genomic_DNA"/>
</dbReference>
<evidence type="ECO:0000256" key="1">
    <source>
        <dbReference type="SAM" id="Phobius"/>
    </source>
</evidence>
<keyword evidence="1" id="KW-0812">Transmembrane</keyword>
<dbReference type="Proteomes" id="UP000559117">
    <property type="component" value="Unassembled WGS sequence"/>
</dbReference>
<sequence>MDSAKREALCIEAQMQTKMIKKLMKWFRFLLGLSATGIVLMWWGIDNGRVHIIAEISGILFIIICLASACIIAKGVRNGRKNIAKILLAAESHK</sequence>
<protein>
    <submittedName>
        <fullName evidence="2">Uncharacterized protein</fullName>
    </submittedName>
</protein>
<keyword evidence="1" id="KW-0472">Membrane</keyword>
<evidence type="ECO:0000313" key="2">
    <source>
        <dbReference type="EMBL" id="MBB5335010.1"/>
    </source>
</evidence>
<dbReference type="AlphaFoldDB" id="A0A840UFQ7"/>
<dbReference type="RefSeq" id="WP_183858834.1">
    <property type="nucleotide sequence ID" value="NZ_JACHFH010000001.1"/>
</dbReference>
<feature type="transmembrane region" description="Helical" evidence="1">
    <location>
        <begin position="26"/>
        <end position="45"/>
    </location>
</feature>
<feature type="transmembrane region" description="Helical" evidence="1">
    <location>
        <begin position="51"/>
        <end position="73"/>
    </location>
</feature>
<proteinExistence type="predicted"/>
<evidence type="ECO:0000313" key="3">
    <source>
        <dbReference type="Proteomes" id="UP000559117"/>
    </source>
</evidence>
<keyword evidence="3" id="KW-1185">Reference proteome</keyword>
<keyword evidence="1" id="KW-1133">Transmembrane helix</keyword>
<accession>A0A840UFQ7</accession>